<keyword evidence="1" id="KW-0472">Membrane</keyword>
<organism evidence="2 3">
    <name type="scientific">Cochliobolus sativus (strain ND90Pr / ATCC 201652)</name>
    <name type="common">Common root rot and spot blotch fungus</name>
    <name type="synonym">Bipolaris sorokiniana</name>
    <dbReference type="NCBI Taxonomy" id="665912"/>
    <lineage>
        <taxon>Eukaryota</taxon>
        <taxon>Fungi</taxon>
        <taxon>Dikarya</taxon>
        <taxon>Ascomycota</taxon>
        <taxon>Pezizomycotina</taxon>
        <taxon>Dothideomycetes</taxon>
        <taxon>Pleosporomycetidae</taxon>
        <taxon>Pleosporales</taxon>
        <taxon>Pleosporineae</taxon>
        <taxon>Pleosporaceae</taxon>
        <taxon>Bipolaris</taxon>
    </lineage>
</organism>
<protein>
    <submittedName>
        <fullName evidence="2">Uncharacterized protein</fullName>
    </submittedName>
</protein>
<name>M2SVE7_COCSN</name>
<sequence>MTDSMGLTETRQTEILLVAWVMTGAVIYRSLSIFFPVKLVHDIGWDDHFILLSLIFSIIASSFVPYGVVLGFGQHTAVVVAQFGNERLSKGAMIQMLGYPFNIETMREVIARLVLEYKYSQQLFVLVLRVHDVHGRGIGSGAGMQILGSADGLEACAAGDMGLPHMEVWFFDKARGSIQVSSSRSIHIYKKNKKPTQVPI</sequence>
<keyword evidence="1" id="KW-0812">Transmembrane</keyword>
<evidence type="ECO:0000313" key="3">
    <source>
        <dbReference type="Proteomes" id="UP000016934"/>
    </source>
</evidence>
<dbReference type="OrthoDB" id="3934549at2759"/>
<feature type="transmembrane region" description="Helical" evidence="1">
    <location>
        <begin position="15"/>
        <end position="37"/>
    </location>
</feature>
<keyword evidence="3" id="KW-1185">Reference proteome</keyword>
<dbReference type="RefSeq" id="XP_007703029.1">
    <property type="nucleotide sequence ID" value="XM_007704839.1"/>
</dbReference>
<proteinExistence type="predicted"/>
<reference evidence="2 3" key="1">
    <citation type="journal article" date="2012" name="PLoS Pathog.">
        <title>Diverse lifestyles and strategies of plant pathogenesis encoded in the genomes of eighteen Dothideomycetes fungi.</title>
        <authorList>
            <person name="Ohm R.A."/>
            <person name="Feau N."/>
            <person name="Henrissat B."/>
            <person name="Schoch C.L."/>
            <person name="Horwitz B.A."/>
            <person name="Barry K.W."/>
            <person name="Condon B.J."/>
            <person name="Copeland A.C."/>
            <person name="Dhillon B."/>
            <person name="Glaser F."/>
            <person name="Hesse C.N."/>
            <person name="Kosti I."/>
            <person name="LaButti K."/>
            <person name="Lindquist E.A."/>
            <person name="Lucas S."/>
            <person name="Salamov A.A."/>
            <person name="Bradshaw R.E."/>
            <person name="Ciuffetti L."/>
            <person name="Hamelin R.C."/>
            <person name="Kema G.H.J."/>
            <person name="Lawrence C."/>
            <person name="Scott J.A."/>
            <person name="Spatafora J.W."/>
            <person name="Turgeon B.G."/>
            <person name="de Wit P.J.G.M."/>
            <person name="Zhong S."/>
            <person name="Goodwin S.B."/>
            <person name="Grigoriev I.V."/>
        </authorList>
    </citation>
    <scope>NUCLEOTIDE SEQUENCE [LARGE SCALE GENOMIC DNA]</scope>
    <source>
        <strain evidence="3">ND90Pr / ATCC 201652</strain>
    </source>
</reference>
<gene>
    <name evidence="2" type="ORF">COCSADRAFT_29108</name>
</gene>
<accession>M2SVE7</accession>
<evidence type="ECO:0000313" key="2">
    <source>
        <dbReference type="EMBL" id="EMD60792.1"/>
    </source>
</evidence>
<dbReference type="AlphaFoldDB" id="M2SVE7"/>
<dbReference type="GeneID" id="19135996"/>
<feature type="transmembrane region" description="Helical" evidence="1">
    <location>
        <begin position="49"/>
        <end position="72"/>
    </location>
</feature>
<dbReference type="KEGG" id="bsc:COCSADRAFT_29108"/>
<dbReference type="Proteomes" id="UP000016934">
    <property type="component" value="Unassembled WGS sequence"/>
</dbReference>
<reference evidence="3" key="2">
    <citation type="journal article" date="2013" name="PLoS Genet.">
        <title>Comparative genome structure, secondary metabolite, and effector coding capacity across Cochliobolus pathogens.</title>
        <authorList>
            <person name="Condon B.J."/>
            <person name="Leng Y."/>
            <person name="Wu D."/>
            <person name="Bushley K.E."/>
            <person name="Ohm R.A."/>
            <person name="Otillar R."/>
            <person name="Martin J."/>
            <person name="Schackwitz W."/>
            <person name="Grimwood J."/>
            <person name="MohdZainudin N."/>
            <person name="Xue C."/>
            <person name="Wang R."/>
            <person name="Manning V.A."/>
            <person name="Dhillon B."/>
            <person name="Tu Z.J."/>
            <person name="Steffenson B.J."/>
            <person name="Salamov A."/>
            <person name="Sun H."/>
            <person name="Lowry S."/>
            <person name="LaButti K."/>
            <person name="Han J."/>
            <person name="Copeland A."/>
            <person name="Lindquist E."/>
            <person name="Barry K."/>
            <person name="Schmutz J."/>
            <person name="Baker S.E."/>
            <person name="Ciuffetti L.M."/>
            <person name="Grigoriev I.V."/>
            <person name="Zhong S."/>
            <person name="Turgeon B.G."/>
        </authorList>
    </citation>
    <scope>NUCLEOTIDE SEQUENCE [LARGE SCALE GENOMIC DNA]</scope>
    <source>
        <strain evidence="3">ND90Pr / ATCC 201652</strain>
    </source>
</reference>
<evidence type="ECO:0000256" key="1">
    <source>
        <dbReference type="SAM" id="Phobius"/>
    </source>
</evidence>
<keyword evidence="1" id="KW-1133">Transmembrane helix</keyword>
<dbReference type="HOGENOM" id="CLU_1366134_0_0_1"/>
<dbReference type="EMBL" id="KB445649">
    <property type="protein sequence ID" value="EMD60792.1"/>
    <property type="molecule type" value="Genomic_DNA"/>
</dbReference>